<evidence type="ECO:0000313" key="2">
    <source>
        <dbReference type="Proteomes" id="UP000198925"/>
    </source>
</evidence>
<proteinExistence type="predicted"/>
<accession>A0A1G6TLB1</accession>
<dbReference type="EMBL" id="FMZX01000006">
    <property type="protein sequence ID" value="SDD29296.1"/>
    <property type="molecule type" value="Genomic_DNA"/>
</dbReference>
<sequence length="30" mass="3173">MSMTGRDGMLPGVLVAGNPARVVRPMPYQA</sequence>
<gene>
    <name evidence="1" type="ORF">SAMN04487779_100697</name>
</gene>
<reference evidence="1 2" key="1">
    <citation type="submission" date="2016-10" db="EMBL/GenBank/DDBJ databases">
        <authorList>
            <person name="de Groot N.N."/>
        </authorList>
    </citation>
    <scope>NUCLEOTIDE SEQUENCE [LARGE SCALE GENOMIC DNA]</scope>
    <source>
        <strain evidence="1 2">CPCC 100156</strain>
    </source>
</reference>
<dbReference type="AlphaFoldDB" id="A0A1G6TLB1"/>
<protein>
    <submittedName>
        <fullName evidence="1">Uncharacterized protein</fullName>
    </submittedName>
</protein>
<keyword evidence="2" id="KW-1185">Reference proteome</keyword>
<organism evidence="1 2">
    <name type="scientific">Belnapia rosea</name>
    <dbReference type="NCBI Taxonomy" id="938405"/>
    <lineage>
        <taxon>Bacteria</taxon>
        <taxon>Pseudomonadati</taxon>
        <taxon>Pseudomonadota</taxon>
        <taxon>Alphaproteobacteria</taxon>
        <taxon>Acetobacterales</taxon>
        <taxon>Roseomonadaceae</taxon>
        <taxon>Belnapia</taxon>
    </lineage>
</organism>
<dbReference type="Proteomes" id="UP000198925">
    <property type="component" value="Unassembled WGS sequence"/>
</dbReference>
<evidence type="ECO:0000313" key="1">
    <source>
        <dbReference type="EMBL" id="SDD29296.1"/>
    </source>
</evidence>
<name>A0A1G6TLB1_9PROT</name>